<dbReference type="AlphaFoldDB" id="A0A4R5UP82"/>
<dbReference type="Proteomes" id="UP000295238">
    <property type="component" value="Unassembled WGS sequence"/>
</dbReference>
<dbReference type="EMBL" id="SMTL01000001">
    <property type="protein sequence ID" value="TDK39746.1"/>
    <property type="molecule type" value="Genomic_DNA"/>
</dbReference>
<accession>A0A4R5UP82</accession>
<protein>
    <submittedName>
        <fullName evidence="1">Uncharacterized protein</fullName>
    </submittedName>
</protein>
<comment type="caution">
    <text evidence="1">The sequence shown here is derived from an EMBL/GenBank/DDBJ whole genome shotgun (WGS) entry which is preliminary data.</text>
</comment>
<sequence length="17" mass="2178">MQIWRGHRACLWKYCLL</sequence>
<gene>
    <name evidence="1" type="ORF">E2F50_01525</name>
</gene>
<organism evidence="1 2">
    <name type="scientific">Rhizobium deserti</name>
    <dbReference type="NCBI Taxonomy" id="2547961"/>
    <lineage>
        <taxon>Bacteria</taxon>
        <taxon>Pseudomonadati</taxon>
        <taxon>Pseudomonadota</taxon>
        <taxon>Alphaproteobacteria</taxon>
        <taxon>Hyphomicrobiales</taxon>
        <taxon>Rhizobiaceae</taxon>
        <taxon>Rhizobium/Agrobacterium group</taxon>
        <taxon>Rhizobium</taxon>
    </lineage>
</organism>
<proteinExistence type="predicted"/>
<name>A0A4R5UP82_9HYPH</name>
<evidence type="ECO:0000313" key="1">
    <source>
        <dbReference type="EMBL" id="TDK39746.1"/>
    </source>
</evidence>
<evidence type="ECO:0000313" key="2">
    <source>
        <dbReference type="Proteomes" id="UP000295238"/>
    </source>
</evidence>
<reference evidence="1 2" key="1">
    <citation type="submission" date="2019-03" db="EMBL/GenBank/DDBJ databases">
        <title>Rhizobium sp. nov., an bacterium isolated from biocrust in Mu Us Desert.</title>
        <authorList>
            <person name="Lixiong L."/>
        </authorList>
    </citation>
    <scope>NUCLEOTIDE SEQUENCE [LARGE SCALE GENOMIC DNA]</scope>
    <source>
        <strain evidence="1 2">SPY-1</strain>
    </source>
</reference>
<keyword evidence="2" id="KW-1185">Reference proteome</keyword>